<name>A0A4R9BJE7_9MICO</name>
<reference evidence="2 3" key="1">
    <citation type="submission" date="2019-03" db="EMBL/GenBank/DDBJ databases">
        <title>Genomics of glacier-inhabiting Cryobacterium strains.</title>
        <authorList>
            <person name="Liu Q."/>
            <person name="Xin Y.-H."/>
        </authorList>
    </citation>
    <scope>NUCLEOTIDE SEQUENCE [LARGE SCALE GENOMIC DNA]</scope>
    <source>
        <strain evidence="2 3">Sr59</strain>
    </source>
</reference>
<dbReference type="InterPro" id="IPR011055">
    <property type="entry name" value="Dup_hybrid_motif"/>
</dbReference>
<dbReference type="AlphaFoldDB" id="A0A4R9BJE7"/>
<dbReference type="Proteomes" id="UP000298468">
    <property type="component" value="Unassembled WGS sequence"/>
</dbReference>
<dbReference type="InterPro" id="IPR050570">
    <property type="entry name" value="Cell_wall_metabolism_enzyme"/>
</dbReference>
<dbReference type="Pfam" id="PF01551">
    <property type="entry name" value="Peptidase_M23"/>
    <property type="match status" value="1"/>
</dbReference>
<evidence type="ECO:0000259" key="1">
    <source>
        <dbReference type="Pfam" id="PF01551"/>
    </source>
</evidence>
<dbReference type="EMBL" id="SOHM01000040">
    <property type="protein sequence ID" value="TFD84531.1"/>
    <property type="molecule type" value="Genomic_DNA"/>
</dbReference>
<dbReference type="SUPFAM" id="SSF51261">
    <property type="entry name" value="Duplicated hybrid motif"/>
    <property type="match status" value="1"/>
</dbReference>
<dbReference type="PANTHER" id="PTHR21666:SF270">
    <property type="entry name" value="MUREIN HYDROLASE ACTIVATOR ENVC"/>
    <property type="match status" value="1"/>
</dbReference>
<evidence type="ECO:0000313" key="2">
    <source>
        <dbReference type="EMBL" id="TFD84531.1"/>
    </source>
</evidence>
<dbReference type="PANTHER" id="PTHR21666">
    <property type="entry name" value="PEPTIDASE-RELATED"/>
    <property type="match status" value="1"/>
</dbReference>
<dbReference type="InterPro" id="IPR016047">
    <property type="entry name" value="M23ase_b-sheet_dom"/>
</dbReference>
<proteinExistence type="predicted"/>
<dbReference type="GO" id="GO:0004222">
    <property type="term" value="F:metalloendopeptidase activity"/>
    <property type="evidence" value="ECO:0007669"/>
    <property type="project" value="TreeGrafter"/>
</dbReference>
<organism evidence="2 3">
    <name type="scientific">Cryobacterium lactosi</name>
    <dbReference type="NCBI Taxonomy" id="1259202"/>
    <lineage>
        <taxon>Bacteria</taxon>
        <taxon>Bacillati</taxon>
        <taxon>Actinomycetota</taxon>
        <taxon>Actinomycetes</taxon>
        <taxon>Micrococcales</taxon>
        <taxon>Microbacteriaceae</taxon>
        <taxon>Cryobacterium</taxon>
    </lineage>
</organism>
<dbReference type="Gene3D" id="2.70.70.10">
    <property type="entry name" value="Glucose Permease (Domain IIA)"/>
    <property type="match status" value="1"/>
</dbReference>
<evidence type="ECO:0000313" key="3">
    <source>
        <dbReference type="Proteomes" id="UP000298468"/>
    </source>
</evidence>
<comment type="caution">
    <text evidence="2">The sequence shown here is derived from an EMBL/GenBank/DDBJ whole genome shotgun (WGS) entry which is preliminary data.</text>
</comment>
<dbReference type="CDD" id="cd12797">
    <property type="entry name" value="M23_peptidase"/>
    <property type="match status" value="1"/>
</dbReference>
<keyword evidence="3" id="KW-1185">Reference proteome</keyword>
<gene>
    <name evidence="2" type="ORF">E3T61_18915</name>
</gene>
<accession>A0A4R9BJE7</accession>
<sequence length="353" mass="35452">MVAPSRDAARAASALAAAETGRDRAQAVYDAARLDLAATLADQTAALIRLEQVRALADAAAVQAESSTRALAALVRTIVQKGTGTATLDALLSDEGSADLLSRLGNVDRIADLTGNLSTIRTRVDRDVHRAQALQADLGTAQAATVDFPLAEKQAALAAAEVSLSQATTAFSTASLDAQTALATSAEASAGRANQATSQLAGILGARLSLTGWATPAVGSLTDGFGPRPELPLPGVLPFHSGTDLAAACGSPVYAANAGIVAQTGRLGTYGNWVLIDHGDGVTTGYAHIADGATLVVAGQSVTAGEVIASVGDTGASTGCHLHIEVRVDGTAIDPQPFFADRGINIGIGLVSG</sequence>
<protein>
    <submittedName>
        <fullName evidence="2">M23 family metallopeptidase</fullName>
    </submittedName>
</protein>
<feature type="domain" description="M23ase beta-sheet core" evidence="1">
    <location>
        <begin position="239"/>
        <end position="335"/>
    </location>
</feature>